<evidence type="ECO:0000313" key="2">
    <source>
        <dbReference type="EMBL" id="EDQ92162.1"/>
    </source>
</evidence>
<dbReference type="EMBL" id="CH991544">
    <property type="protein sequence ID" value="EDQ92162.1"/>
    <property type="molecule type" value="Genomic_DNA"/>
</dbReference>
<dbReference type="Pfam" id="PF25151">
    <property type="entry name" value="TPR_Trm732_C"/>
    <property type="match status" value="1"/>
</dbReference>
<dbReference type="GeneID" id="5888722"/>
<dbReference type="PANTHER" id="PTHR14387">
    <property type="entry name" value="THADA/DEATH RECEPTOR INTERACTING PROTEIN"/>
    <property type="match status" value="1"/>
</dbReference>
<evidence type="ECO:0000259" key="1">
    <source>
        <dbReference type="Pfam" id="PF25151"/>
    </source>
</evidence>
<dbReference type="RefSeq" id="XP_001743448.1">
    <property type="nucleotide sequence ID" value="XM_001743396.1"/>
</dbReference>
<gene>
    <name evidence="2" type="ORF">MONBRDRAFT_31278</name>
</gene>
<name>A9USU0_MONBE</name>
<dbReference type="SUPFAM" id="SSF48371">
    <property type="entry name" value="ARM repeat"/>
    <property type="match status" value="1"/>
</dbReference>
<dbReference type="Proteomes" id="UP000001357">
    <property type="component" value="Unassembled WGS sequence"/>
</dbReference>
<sequence length="1543" mass="169687">MTYMVLIKTHASVNGTEVHLPALLTGDAKAMAAETQFLAVPSLQGTIEGAHASVPHIRGLLALLPREQLVARPSTTSENDSTPLFERLVSALLLRASPDQTLDTRIAAYQTLNVAASLLVTQVTDAPDLSAFDVASLVTELLNCSMEGADDKVAVIKSQARSIFSKLLRLLRSGQEQLLETLTRGLAAMPADSKRRYALLARLVNEFGFDFWQSRFVDLPAMVAAGLEYHGTVQAASSVYRAAIKAYTFPTDLPRWRASWANLLVDLLSRREAAVALTVRELWLPDTARASPLLLPCLREELTARKVHLDYSSLLQGLLLVAAAARQEGQLPDDIWRDPATCASALGLDYASLQSAFLHQDENIRFTAAALVLAAPQTIHVPETCELDLFCQFVSQNLNCPWASARQRTLTLVRQFWQRLLVSEQHARQRHAKLEAMALRRADEDQALSPEEDRSHSEAFDLTDAAHERVEIALRHCQREALLSLSVGTNAQRSGQGLKLLLLLEDMLEWTEWAHADVVQNDAHALYTVAFALASNYPALRADAARVLQAWYPRLAPTEQLNLKEFALRNMWSACGAPRSKDRQAAVAFARTLLPLPVEHTIVVTPDPMRTPAHSPTLPAQSADAEESASPLARLVVAGAPVLLSLEARVTAPASMAQSSCVQLLLHEVRYHMGILTASTDRNRWSRHPLDGWIECVQEALLREPLNKEDLRATFELGQAVLAYGRAMLALDRGSMPSFADMDGAITDCVEDDQDTMASDNASYAMNFAWTTLRAGSALLATVVQVIVGSNTGHWSMDEQVALTQTVTEGLRDILASCRHRGIIESTAGTLLQQTRKRHALVDTMAQLEGIARLGIHFDASDETLDPPQMLAFYVLKLVLGDRTLSAATEHSLAHCARLAIDGFRASTWLIRNASLQLFSQAIERIFESGPNESGCLPTTDFARRYRVLWTRLQQEITDLAKHCFDLPFLLDQPHLMPLLLMLARLRGALNADDVVPEGLWDSLARLAQCPSYHARTRAAIALARLGETPRLLDTTEVTTPNALHGALLCAHAALKRGIVWAPAVGNCLRGLQSKLGTTLDSMCLHAWQECFLALPTEWQARFETVSPQHATVHVQVRAQAMEAHQAHRAQSLQQAKAALATGEITAEDAARLLFAQFSNTVADELALTALAHAVLRALGAQKSGTYDVFASTEVVQGVLQLKNDRLRQALFAVLGYVAVEEALPALLHRCMALCAWDRDPVFQLAAARCMRGLCARSTANLEVAWARDAVLVLLELAEAEDDSIRQMACKAWQGLSGAQLPANFVGTSSDIMAWLCTSATTDAAREHLLVHFLERCDRFEALNTTKLFEQEPLNCFREPLLWFQRTHRLAAYWGPLALQPTTVAQWRSRLLSDLENLSTINAVTLYAQSERLRVFKTIHTLGAVFCSQHHVDAEVLKAVERALDNMWWINTDVCLGFDLRWQLGTLRRSGGTTMDALDGAGEPAASPAQHLLLLTALLAAVGIIKASEAPDVEQIPSEGSTTDPSSDVNSLYMITDNVWWLS</sequence>
<protein>
    <recommendedName>
        <fullName evidence="1">tRNA (32-2'-O)-methyltransferase regulator THADA-like C-terminal TPR repeats region domain-containing protein</fullName>
    </recommendedName>
</protein>
<dbReference type="KEGG" id="mbr:MONBRDRAFT_31278"/>
<evidence type="ECO:0000313" key="3">
    <source>
        <dbReference type="Proteomes" id="UP000001357"/>
    </source>
</evidence>
<dbReference type="InterPro" id="IPR056842">
    <property type="entry name" value="THADA-like_TPR_C"/>
</dbReference>
<accession>A9USU0</accession>
<dbReference type="InterPro" id="IPR016024">
    <property type="entry name" value="ARM-type_fold"/>
</dbReference>
<dbReference type="PANTHER" id="PTHR14387:SF0">
    <property type="entry name" value="DUF2428 DOMAIN-CONTAINING PROTEIN"/>
    <property type="match status" value="1"/>
</dbReference>
<organism evidence="2 3">
    <name type="scientific">Monosiga brevicollis</name>
    <name type="common">Choanoflagellate</name>
    <dbReference type="NCBI Taxonomy" id="81824"/>
    <lineage>
        <taxon>Eukaryota</taxon>
        <taxon>Choanoflagellata</taxon>
        <taxon>Craspedida</taxon>
        <taxon>Salpingoecidae</taxon>
        <taxon>Monosiga</taxon>
    </lineage>
</organism>
<dbReference type="STRING" id="81824.A9USU0"/>
<reference evidence="2 3" key="1">
    <citation type="journal article" date="2008" name="Nature">
        <title>The genome of the choanoflagellate Monosiga brevicollis and the origin of metazoans.</title>
        <authorList>
            <consortium name="JGI Sequencing"/>
            <person name="King N."/>
            <person name="Westbrook M.J."/>
            <person name="Young S.L."/>
            <person name="Kuo A."/>
            <person name="Abedin M."/>
            <person name="Chapman J."/>
            <person name="Fairclough S."/>
            <person name="Hellsten U."/>
            <person name="Isogai Y."/>
            <person name="Letunic I."/>
            <person name="Marr M."/>
            <person name="Pincus D."/>
            <person name="Putnam N."/>
            <person name="Rokas A."/>
            <person name="Wright K.J."/>
            <person name="Zuzow R."/>
            <person name="Dirks W."/>
            <person name="Good M."/>
            <person name="Goodstein D."/>
            <person name="Lemons D."/>
            <person name="Li W."/>
            <person name="Lyons J.B."/>
            <person name="Morris A."/>
            <person name="Nichols S."/>
            <person name="Richter D.J."/>
            <person name="Salamov A."/>
            <person name="Bork P."/>
            <person name="Lim W.A."/>
            <person name="Manning G."/>
            <person name="Miller W.T."/>
            <person name="McGinnis W."/>
            <person name="Shapiro H."/>
            <person name="Tjian R."/>
            <person name="Grigoriev I.V."/>
            <person name="Rokhsar D."/>
        </authorList>
    </citation>
    <scope>NUCLEOTIDE SEQUENCE [LARGE SCALE GENOMIC DNA]</scope>
    <source>
        <strain evidence="3">MX1 / ATCC 50154</strain>
    </source>
</reference>
<keyword evidence="3" id="KW-1185">Reference proteome</keyword>
<dbReference type="InterPro" id="IPR051954">
    <property type="entry name" value="tRNA_methyltransferase_THADA"/>
</dbReference>
<feature type="domain" description="tRNA (32-2'-O)-methyltransferase regulator THADA-like C-terminal TPR repeats region" evidence="1">
    <location>
        <begin position="912"/>
        <end position="1052"/>
    </location>
</feature>
<dbReference type="InParanoid" id="A9USU0"/>
<proteinExistence type="predicted"/>
<dbReference type="GO" id="GO:0030488">
    <property type="term" value="P:tRNA methylation"/>
    <property type="evidence" value="ECO:0000318"/>
    <property type="project" value="GO_Central"/>
</dbReference>